<dbReference type="PANTHER" id="PTHR43094">
    <property type="entry name" value="AMINOTRANSFERASE"/>
    <property type="match status" value="1"/>
</dbReference>
<evidence type="ECO:0000256" key="4">
    <source>
        <dbReference type="ARBA" id="ARBA00022898"/>
    </source>
</evidence>
<name>A0A381S9Y9_9ZZZZ</name>
<dbReference type="InterPro" id="IPR015422">
    <property type="entry name" value="PyrdxlP-dep_Trfase_small"/>
</dbReference>
<evidence type="ECO:0000256" key="2">
    <source>
        <dbReference type="ARBA" id="ARBA00022576"/>
    </source>
</evidence>
<organism evidence="5">
    <name type="scientific">marine metagenome</name>
    <dbReference type="NCBI Taxonomy" id="408172"/>
    <lineage>
        <taxon>unclassified sequences</taxon>
        <taxon>metagenomes</taxon>
        <taxon>ecological metagenomes</taxon>
    </lineage>
</organism>
<dbReference type="AlphaFoldDB" id="A0A381S9Y9"/>
<dbReference type="PANTHER" id="PTHR43094:SF1">
    <property type="entry name" value="AMINOTRANSFERASE CLASS-III"/>
    <property type="match status" value="1"/>
</dbReference>
<evidence type="ECO:0000256" key="3">
    <source>
        <dbReference type="ARBA" id="ARBA00022679"/>
    </source>
</evidence>
<dbReference type="CDD" id="cd00610">
    <property type="entry name" value="OAT_like"/>
    <property type="match status" value="1"/>
</dbReference>
<reference evidence="5" key="1">
    <citation type="submission" date="2018-05" db="EMBL/GenBank/DDBJ databases">
        <authorList>
            <person name="Lanie J.A."/>
            <person name="Ng W.-L."/>
            <person name="Kazmierczak K.M."/>
            <person name="Andrzejewski T.M."/>
            <person name="Davidsen T.M."/>
            <person name="Wayne K.J."/>
            <person name="Tettelin H."/>
            <person name="Glass J.I."/>
            <person name="Rusch D."/>
            <person name="Podicherti R."/>
            <person name="Tsui H.-C.T."/>
            <person name="Winkler M.E."/>
        </authorList>
    </citation>
    <scope>NUCLEOTIDE SEQUENCE</scope>
</reference>
<dbReference type="GO" id="GO:0008483">
    <property type="term" value="F:transaminase activity"/>
    <property type="evidence" value="ECO:0007669"/>
    <property type="project" value="UniProtKB-KW"/>
</dbReference>
<dbReference type="InterPro" id="IPR015424">
    <property type="entry name" value="PyrdxlP-dep_Trfase"/>
</dbReference>
<comment type="similarity">
    <text evidence="1">Belongs to the class-III pyridoxal-phosphate-dependent aminotransferase family.</text>
</comment>
<dbReference type="Gene3D" id="3.40.640.10">
    <property type="entry name" value="Type I PLP-dependent aspartate aminotransferase-like (Major domain)"/>
    <property type="match status" value="1"/>
</dbReference>
<proteinExistence type="inferred from homology"/>
<keyword evidence="3" id="KW-0808">Transferase</keyword>
<keyword evidence="2" id="KW-0032">Aminotransferase</keyword>
<dbReference type="Gene3D" id="3.90.1150.10">
    <property type="entry name" value="Aspartate Aminotransferase, domain 1"/>
    <property type="match status" value="1"/>
</dbReference>
<protein>
    <recommendedName>
        <fullName evidence="6">Aspartate aminotransferase family protein</fullName>
    </recommendedName>
</protein>
<keyword evidence="4" id="KW-0663">Pyridoxal phosphate</keyword>
<evidence type="ECO:0000256" key="1">
    <source>
        <dbReference type="ARBA" id="ARBA00008954"/>
    </source>
</evidence>
<sequence>MSEQRAQAQRHLIPHFTPGAAWRSDSLPIFERAEGCYLFDTEGNEWLDGLAGLFCVNIGHGRTDLAEVAAEQMGRLAYATNWGNAHPPSIEAASMIADFAPGDLSEVFFVSSGSEAVESALKFARNYHLSQGDEGRYKVIARNWAYHGTTLGALAVTGIPKFRDPFLPMLWDGARHVPNTRQCTSPAGTPVADLSCVRAVEEAILAEGPETVAVVIAEPVQNGGGALVPPDGYWQELRRICDRHGVLLVADEVICSFGRFGHWFASERMGVVPDMITFAKGVTSAYQPLGGVVIRGELVESVHDSPMGTYMHGSTFGGHPVATAVAVANMSAMRDEGLTEHVLANEAGMAESLAKLADVHPCVKEVRGSGFFYAIDLCADREAGRELSPDQEAGLRGGVLGGFVREQRMTIRPDDRGYTGLTISPPLIADGTVVEDLVDRTDRVLERTGAWLSEIA</sequence>
<dbReference type="NCBIfam" id="NF005102">
    <property type="entry name" value="PRK06541.1"/>
    <property type="match status" value="1"/>
</dbReference>
<dbReference type="FunFam" id="3.40.640.10:FF:000014">
    <property type="entry name" value="Adenosylmethionine-8-amino-7-oxononanoate aminotransferase, probable"/>
    <property type="match status" value="1"/>
</dbReference>
<dbReference type="InterPro" id="IPR005814">
    <property type="entry name" value="Aminotrans_3"/>
</dbReference>
<dbReference type="InterPro" id="IPR015421">
    <property type="entry name" value="PyrdxlP-dep_Trfase_major"/>
</dbReference>
<accession>A0A381S9Y9</accession>
<dbReference type="Pfam" id="PF00202">
    <property type="entry name" value="Aminotran_3"/>
    <property type="match status" value="1"/>
</dbReference>
<evidence type="ECO:0000313" key="5">
    <source>
        <dbReference type="EMBL" id="SUZ97933.1"/>
    </source>
</evidence>
<dbReference type="EMBL" id="UINC01002555">
    <property type="protein sequence ID" value="SUZ97933.1"/>
    <property type="molecule type" value="Genomic_DNA"/>
</dbReference>
<evidence type="ECO:0008006" key="6">
    <source>
        <dbReference type="Google" id="ProtNLM"/>
    </source>
</evidence>
<dbReference type="GO" id="GO:0030170">
    <property type="term" value="F:pyridoxal phosphate binding"/>
    <property type="evidence" value="ECO:0007669"/>
    <property type="project" value="InterPro"/>
</dbReference>
<gene>
    <name evidence="5" type="ORF">METZ01_LOCUS50787</name>
</gene>
<dbReference type="SUPFAM" id="SSF53383">
    <property type="entry name" value="PLP-dependent transferases"/>
    <property type="match status" value="1"/>
</dbReference>